<comment type="caution">
    <text evidence="2">The sequence shown here is derived from an EMBL/GenBank/DDBJ whole genome shotgun (WGS) entry which is preliminary data.</text>
</comment>
<evidence type="ECO:0000313" key="3">
    <source>
        <dbReference type="Proteomes" id="UP000076609"/>
    </source>
</evidence>
<sequence length="422" mass="46466">MAAKPNTPRAAFLLALALLAPSPALARPQTIAAAEQSSLRVTFAHFDHLYAERDLDGERVGILHIYSEAPDYRFAIEPREGYTCVDDVARGIVLLAAGAPDAKRRHQIEMLTRFVLKMQAENGYFHNFLWGDGRINREYRTSLAELNWWSLRALWGLEAALPHLSPDTAKRARAAADRLVANLERDLPVAANGTVRVANLIVPIWLPLESGADAGSTALLGLLPHYTRTKDPATRALIGRIGDGLVQMQAGDAKRFPHGVHLSWRNQWHAWGNVQAYALLRAGKALNRPDFTESALREVDHFYPYLLRTGMRSSFTVARTDKGYVARDQQRFPQIAYGLAPMILAATEAHRQTGKARYRTTATALGRWFTGVNDANRPVYDPATGRTYDGIVAAGQINPNSGAESTIEGLFALTVLSGTPLP</sequence>
<dbReference type="RefSeq" id="WP_066694031.1">
    <property type="nucleotide sequence ID" value="NZ_CP117028.1"/>
</dbReference>
<dbReference type="EMBL" id="LQQO01000062">
    <property type="protein sequence ID" value="KZE08666.1"/>
    <property type="molecule type" value="Genomic_DNA"/>
</dbReference>
<organism evidence="2 3">
    <name type="scientific">Sphingomonas hankookensis</name>
    <dbReference type="NCBI Taxonomy" id="563996"/>
    <lineage>
        <taxon>Bacteria</taxon>
        <taxon>Pseudomonadati</taxon>
        <taxon>Pseudomonadota</taxon>
        <taxon>Alphaproteobacteria</taxon>
        <taxon>Sphingomonadales</taxon>
        <taxon>Sphingomonadaceae</taxon>
        <taxon>Sphingomonas</taxon>
    </lineage>
</organism>
<name>A0ABR5Y8U7_9SPHN</name>
<keyword evidence="1" id="KW-0732">Signal</keyword>
<dbReference type="InterPro" id="IPR008928">
    <property type="entry name" value="6-hairpin_glycosidase_sf"/>
</dbReference>
<dbReference type="SUPFAM" id="SSF48208">
    <property type="entry name" value="Six-hairpin glycosidases"/>
    <property type="match status" value="1"/>
</dbReference>
<reference evidence="3" key="1">
    <citation type="submission" date="2016-01" db="EMBL/GenBank/DDBJ databases">
        <title>Draft genome of Chromobacterium sp. F49.</title>
        <authorList>
            <person name="Hong K.W."/>
        </authorList>
    </citation>
    <scope>NUCLEOTIDE SEQUENCE [LARGE SCALE GENOMIC DNA]</scope>
    <source>
        <strain evidence="3">CN3</strain>
    </source>
</reference>
<feature type="signal peptide" evidence="1">
    <location>
        <begin position="1"/>
        <end position="26"/>
    </location>
</feature>
<accession>A0ABR5Y8U7</accession>
<evidence type="ECO:0000313" key="2">
    <source>
        <dbReference type="EMBL" id="KZE08666.1"/>
    </source>
</evidence>
<evidence type="ECO:0000256" key="1">
    <source>
        <dbReference type="SAM" id="SignalP"/>
    </source>
</evidence>
<protein>
    <recommendedName>
        <fullName evidence="4">Glycosyl hydrolase family 88</fullName>
    </recommendedName>
</protein>
<evidence type="ECO:0008006" key="4">
    <source>
        <dbReference type="Google" id="ProtNLM"/>
    </source>
</evidence>
<proteinExistence type="predicted"/>
<gene>
    <name evidence="2" type="ORF">AVT10_07680</name>
</gene>
<dbReference type="Proteomes" id="UP000076609">
    <property type="component" value="Unassembled WGS sequence"/>
</dbReference>
<feature type="chain" id="PRO_5046735566" description="Glycosyl hydrolase family 88" evidence="1">
    <location>
        <begin position="27"/>
        <end position="422"/>
    </location>
</feature>
<keyword evidence="3" id="KW-1185">Reference proteome</keyword>